<feature type="region of interest" description="Disordered" evidence="1">
    <location>
        <begin position="1"/>
        <end position="22"/>
    </location>
</feature>
<evidence type="ECO:0000313" key="3">
    <source>
        <dbReference type="Proteomes" id="UP000000763"/>
    </source>
</evidence>
<dbReference type="EMBL" id="AC112208">
    <property type="protein sequence ID" value="AAX94936.1"/>
    <property type="molecule type" value="Genomic_DNA"/>
</dbReference>
<dbReference type="Proteomes" id="UP000000763">
    <property type="component" value="Chromosome 11"/>
</dbReference>
<organism evidence="2 3">
    <name type="scientific">Oryza sativa subsp. japonica</name>
    <name type="common">Rice</name>
    <dbReference type="NCBI Taxonomy" id="39947"/>
    <lineage>
        <taxon>Eukaryota</taxon>
        <taxon>Viridiplantae</taxon>
        <taxon>Streptophyta</taxon>
        <taxon>Embryophyta</taxon>
        <taxon>Tracheophyta</taxon>
        <taxon>Spermatophyta</taxon>
        <taxon>Magnoliopsida</taxon>
        <taxon>Liliopsida</taxon>
        <taxon>Poales</taxon>
        <taxon>Poaceae</taxon>
        <taxon>BOP clade</taxon>
        <taxon>Oryzoideae</taxon>
        <taxon>Oryzeae</taxon>
        <taxon>Oryzinae</taxon>
        <taxon>Oryza</taxon>
        <taxon>Oryza sativa</taxon>
    </lineage>
</organism>
<reference evidence="3" key="1">
    <citation type="journal article" date="2005" name="Nature">
        <title>The map-based sequence of the rice genome.</title>
        <authorList>
            <consortium name="International rice genome sequencing project (IRGSP)"/>
            <person name="Matsumoto T."/>
            <person name="Wu J."/>
            <person name="Kanamori H."/>
            <person name="Katayose Y."/>
            <person name="Fujisawa M."/>
            <person name="Namiki N."/>
            <person name="Mizuno H."/>
            <person name="Yamamoto K."/>
            <person name="Antonio B.A."/>
            <person name="Baba T."/>
            <person name="Sakata K."/>
            <person name="Nagamura Y."/>
            <person name="Aoki H."/>
            <person name="Arikawa K."/>
            <person name="Arita K."/>
            <person name="Bito T."/>
            <person name="Chiden Y."/>
            <person name="Fujitsuka N."/>
            <person name="Fukunaka R."/>
            <person name="Hamada M."/>
            <person name="Harada C."/>
            <person name="Hayashi A."/>
            <person name="Hijishita S."/>
            <person name="Honda M."/>
            <person name="Hosokawa S."/>
            <person name="Ichikawa Y."/>
            <person name="Idonuma A."/>
            <person name="Iijima M."/>
            <person name="Ikeda M."/>
            <person name="Ikeno M."/>
            <person name="Ito K."/>
            <person name="Ito S."/>
            <person name="Ito T."/>
            <person name="Ito Y."/>
            <person name="Ito Y."/>
            <person name="Iwabuchi A."/>
            <person name="Kamiya K."/>
            <person name="Karasawa W."/>
            <person name="Kurita K."/>
            <person name="Katagiri S."/>
            <person name="Kikuta A."/>
            <person name="Kobayashi H."/>
            <person name="Kobayashi N."/>
            <person name="Machita K."/>
            <person name="Maehara T."/>
            <person name="Masukawa M."/>
            <person name="Mizubayashi T."/>
            <person name="Mukai Y."/>
            <person name="Nagasaki H."/>
            <person name="Nagata Y."/>
            <person name="Naito S."/>
            <person name="Nakashima M."/>
            <person name="Nakama Y."/>
            <person name="Nakamichi Y."/>
            <person name="Nakamura M."/>
            <person name="Meguro A."/>
            <person name="Negishi M."/>
            <person name="Ohta I."/>
            <person name="Ohta T."/>
            <person name="Okamoto M."/>
            <person name="Ono N."/>
            <person name="Saji S."/>
            <person name="Sakaguchi M."/>
            <person name="Sakai K."/>
            <person name="Shibata M."/>
            <person name="Shimokawa T."/>
            <person name="Song J."/>
            <person name="Takazaki Y."/>
            <person name="Terasawa K."/>
            <person name="Tsugane M."/>
            <person name="Tsuji K."/>
            <person name="Ueda S."/>
            <person name="Waki K."/>
            <person name="Yamagata H."/>
            <person name="Yamamoto M."/>
            <person name="Yamamoto S."/>
            <person name="Yamane H."/>
            <person name="Yoshiki S."/>
            <person name="Yoshihara R."/>
            <person name="Yukawa K."/>
            <person name="Zhong H."/>
            <person name="Yano M."/>
            <person name="Yuan Q."/>
            <person name="Ouyang S."/>
            <person name="Liu J."/>
            <person name="Jones K.M."/>
            <person name="Gansberger K."/>
            <person name="Moffat K."/>
            <person name="Hill J."/>
            <person name="Bera J."/>
            <person name="Fadrosh D."/>
            <person name="Jin S."/>
            <person name="Johri S."/>
            <person name="Kim M."/>
            <person name="Overton L."/>
            <person name="Reardon M."/>
            <person name="Tsitrin T."/>
            <person name="Vuong H."/>
            <person name="Weaver B."/>
            <person name="Ciecko A."/>
            <person name="Tallon L."/>
            <person name="Jackson J."/>
            <person name="Pai G."/>
            <person name="Aken S.V."/>
            <person name="Utterback T."/>
            <person name="Reidmuller S."/>
            <person name="Feldblyum T."/>
            <person name="Hsiao J."/>
            <person name="Zismann V."/>
            <person name="Iobst S."/>
            <person name="de Vazeille A.R."/>
            <person name="Buell C.R."/>
            <person name="Ying K."/>
            <person name="Li Y."/>
            <person name="Lu T."/>
            <person name="Huang Y."/>
            <person name="Zhao Q."/>
            <person name="Feng Q."/>
            <person name="Zhang L."/>
            <person name="Zhu J."/>
            <person name="Weng Q."/>
            <person name="Mu J."/>
            <person name="Lu Y."/>
            <person name="Fan D."/>
            <person name="Liu Y."/>
            <person name="Guan J."/>
            <person name="Zhang Y."/>
            <person name="Yu S."/>
            <person name="Liu X."/>
            <person name="Zhang Y."/>
            <person name="Hong G."/>
            <person name="Han B."/>
            <person name="Choisne N."/>
            <person name="Demange N."/>
            <person name="Orjeda G."/>
            <person name="Samain S."/>
            <person name="Cattolico L."/>
            <person name="Pelletier E."/>
            <person name="Couloux A."/>
            <person name="Segurens B."/>
            <person name="Wincker P."/>
            <person name="D'Hont A."/>
            <person name="Scarpelli C."/>
            <person name="Weissenbach J."/>
            <person name="Salanoubat M."/>
            <person name="Quetier F."/>
            <person name="Yu Y."/>
            <person name="Kim H.R."/>
            <person name="Rambo T."/>
            <person name="Currie J."/>
            <person name="Collura K."/>
            <person name="Luo M."/>
            <person name="Yang T."/>
            <person name="Ammiraju J.S.S."/>
            <person name="Engler F."/>
            <person name="Soderlund C."/>
            <person name="Wing R.A."/>
            <person name="Palmer L.E."/>
            <person name="de la Bastide M."/>
            <person name="Spiegel L."/>
            <person name="Nascimento L."/>
            <person name="Zutavern T."/>
            <person name="O'Shaughnessy A."/>
            <person name="Dike S."/>
            <person name="Dedhia N."/>
            <person name="Preston R."/>
            <person name="Balija V."/>
            <person name="McCombie W.R."/>
            <person name="Chow T."/>
            <person name="Chen H."/>
            <person name="Chung M."/>
            <person name="Chen C."/>
            <person name="Shaw J."/>
            <person name="Wu H."/>
            <person name="Hsiao K."/>
            <person name="Chao Y."/>
            <person name="Chu M."/>
            <person name="Cheng C."/>
            <person name="Hour A."/>
            <person name="Lee P."/>
            <person name="Lin S."/>
            <person name="Lin Y."/>
            <person name="Liou J."/>
            <person name="Liu S."/>
            <person name="Hsing Y."/>
            <person name="Raghuvanshi S."/>
            <person name="Mohanty A."/>
            <person name="Bharti A.K."/>
            <person name="Gaur A."/>
            <person name="Gupta V."/>
            <person name="Kumar D."/>
            <person name="Ravi V."/>
            <person name="Vij S."/>
            <person name="Kapur A."/>
            <person name="Khurana P."/>
            <person name="Khurana P."/>
            <person name="Khurana J.P."/>
            <person name="Tyagi A.K."/>
            <person name="Gaikwad K."/>
            <person name="Singh A."/>
            <person name="Dalal V."/>
            <person name="Srivastava S."/>
            <person name="Dixit A."/>
            <person name="Pal A.K."/>
            <person name="Ghazi I.A."/>
            <person name="Yadav M."/>
            <person name="Pandit A."/>
            <person name="Bhargava A."/>
            <person name="Sureshbabu K."/>
            <person name="Batra K."/>
            <person name="Sharma T.R."/>
            <person name="Mohapatra T."/>
            <person name="Singh N.K."/>
            <person name="Messing J."/>
            <person name="Nelson A.B."/>
            <person name="Fuks G."/>
            <person name="Kavchok S."/>
            <person name="Keizer G."/>
            <person name="Linton E."/>
            <person name="Llaca V."/>
            <person name="Song R."/>
            <person name="Tanyolac B."/>
            <person name="Young S."/>
            <person name="Ho-Il K."/>
            <person name="Hahn J.H."/>
            <person name="Sangsakoo G."/>
            <person name="Vanavichit A."/>
            <person name="de Mattos Luiz.A.T."/>
            <person name="Zimmer P.D."/>
            <person name="Malone G."/>
            <person name="Dellagostin O."/>
            <person name="de Oliveira A.C."/>
            <person name="Bevan M."/>
            <person name="Bancroft I."/>
            <person name="Minx P."/>
            <person name="Cordum H."/>
            <person name="Wilson R."/>
            <person name="Cheng Z."/>
            <person name="Jin W."/>
            <person name="Jiang J."/>
            <person name="Leong S.A."/>
            <person name="Iwama H."/>
            <person name="Gojobori T."/>
            <person name="Itoh T."/>
            <person name="Niimura Y."/>
            <person name="Fujii Y."/>
            <person name="Habara T."/>
            <person name="Sakai H."/>
            <person name="Sato Y."/>
            <person name="Wilson G."/>
            <person name="Kumar K."/>
            <person name="McCouch S."/>
            <person name="Juretic N."/>
            <person name="Hoen D."/>
            <person name="Wright S."/>
            <person name="Bruskiewich R."/>
            <person name="Bureau T."/>
            <person name="Miyao A."/>
            <person name="Hirochika H."/>
            <person name="Nishikawa T."/>
            <person name="Kadowaki K."/>
            <person name="Sugiura M."/>
            <person name="Burr B."/>
            <person name="Sasaki T."/>
        </authorList>
    </citation>
    <scope>NUCLEOTIDE SEQUENCE [LARGE SCALE GENOMIC DNA]</scope>
    <source>
        <strain evidence="3">cv. Nipponbare</strain>
    </source>
</reference>
<protein>
    <submittedName>
        <fullName evidence="2">Uncharacterized protein</fullName>
    </submittedName>
</protein>
<name>Q2R6I9_ORYSJ</name>
<dbReference type="AlphaFoldDB" id="Q2R6I9"/>
<feature type="region of interest" description="Disordered" evidence="1">
    <location>
        <begin position="181"/>
        <end position="214"/>
    </location>
</feature>
<evidence type="ECO:0000313" key="2">
    <source>
        <dbReference type="EMBL" id="AAX94936.1"/>
    </source>
</evidence>
<proteinExistence type="predicted"/>
<sequence length="232" mass="25781">MRPRTGSGSIPPGSLSMVPRPGRAPSSCNFFRDALVEVDLSRSIAAGDHRRRDQDEQARVCAGAEKTKSAWRLGSFCNRRAPKWIPKTPLNRRTTDDANSKERREMAAGNFWVRYTRQFLDFNLNSLTTVELRMASSITPCLYGPHAEIDQSRTTTNPTSEVAIGYMSSFKQKSGATFRVTNKGPMSPSPTWKPPYLRYKRDPPEGPKASNLTAETTTIAYEAGAYRSQVAG</sequence>
<evidence type="ECO:0000256" key="1">
    <source>
        <dbReference type="SAM" id="MobiDB-lite"/>
    </source>
</evidence>
<gene>
    <name evidence="2" type="ordered locus">LOC_Os11g19890</name>
</gene>
<reference evidence="3" key="2">
    <citation type="journal article" date="2008" name="Nucleic Acids Res.">
        <title>The rice annotation project database (RAP-DB): 2008 update.</title>
        <authorList>
            <consortium name="The rice annotation project (RAP)"/>
        </authorList>
    </citation>
    <scope>GENOME REANNOTATION</scope>
    <source>
        <strain evidence="3">cv. Nipponbare</strain>
    </source>
</reference>
<accession>Q2R6I9</accession>